<proteinExistence type="predicted"/>
<gene>
    <name evidence="1" type="ORF">H7J73_26585</name>
</gene>
<evidence type="ECO:0000313" key="1">
    <source>
        <dbReference type="EMBL" id="MCV7229581.1"/>
    </source>
</evidence>
<dbReference type="RefSeq" id="WP_264070837.1">
    <property type="nucleotide sequence ID" value="NZ_JACKTY010000045.1"/>
</dbReference>
<sequence length="131" mass="14288">MDHGILVYEYNMLIIDRFQARSTVEIAPGAHVITVDTRFASPQPTAPATVTLAVDGAQVGAVVVARTVPAAFSASETFGVGVDLGSPVSPDYFDRRPFRFDGTIARVDVEVFDPAPPRTIQNERPIRWTCR</sequence>
<protein>
    <submittedName>
        <fullName evidence="1">Uncharacterized protein</fullName>
    </submittedName>
</protein>
<dbReference type="EMBL" id="JACKTY010000045">
    <property type="protein sequence ID" value="MCV7229581.1"/>
    <property type="molecule type" value="Genomic_DNA"/>
</dbReference>
<dbReference type="Proteomes" id="UP001526201">
    <property type="component" value="Unassembled WGS sequence"/>
</dbReference>
<accession>A0ABT3CJ70</accession>
<organism evidence="1 2">
    <name type="scientific">Mycolicibacterium komossense</name>
    <dbReference type="NCBI Taxonomy" id="1779"/>
    <lineage>
        <taxon>Bacteria</taxon>
        <taxon>Bacillati</taxon>
        <taxon>Actinomycetota</taxon>
        <taxon>Actinomycetes</taxon>
        <taxon>Mycobacteriales</taxon>
        <taxon>Mycobacteriaceae</taxon>
        <taxon>Mycolicibacterium</taxon>
    </lineage>
</organism>
<name>A0ABT3CJ70_9MYCO</name>
<keyword evidence="2" id="KW-1185">Reference proteome</keyword>
<reference evidence="1 2" key="1">
    <citation type="journal article" date="2022" name="BMC Genomics">
        <title>Comparative genome analysis of mycobacteria focusing on tRNA and non-coding RNA.</title>
        <authorList>
            <person name="Behra P.R.K."/>
            <person name="Pettersson B.M.F."/>
            <person name="Ramesh M."/>
            <person name="Das S."/>
            <person name="Dasgupta S."/>
            <person name="Kirsebom L.A."/>
        </authorList>
    </citation>
    <scope>NUCLEOTIDE SEQUENCE [LARGE SCALE GENOMIC DNA]</scope>
    <source>
        <strain evidence="1 2">DSM 44078</strain>
    </source>
</reference>
<comment type="caution">
    <text evidence="1">The sequence shown here is derived from an EMBL/GenBank/DDBJ whole genome shotgun (WGS) entry which is preliminary data.</text>
</comment>
<evidence type="ECO:0000313" key="2">
    <source>
        <dbReference type="Proteomes" id="UP001526201"/>
    </source>
</evidence>